<feature type="compositionally biased region" description="Basic residues" evidence="1">
    <location>
        <begin position="204"/>
        <end position="214"/>
    </location>
</feature>
<feature type="compositionally biased region" description="Basic residues" evidence="1">
    <location>
        <begin position="344"/>
        <end position="353"/>
    </location>
</feature>
<sequence>MATADEGDLLYEGVLELRFSMTFQQYYCIFTDTGVFKVYQNESMATSGAAPTKQTRITGVKDWSGETMFGSHENSFKIVTFKGNEVSASARNRNECTLWVKSITAVTDPESHEGQKLQKHKRKQARAIEKEKKRQDEYEARAKAHRSLPSVPAEKPDVPPISYLTDPRRTRLDARNFPKYREHLKAQKIETRLTASLDEAKREEKKKKSKRKKKREEDDEGAIVVHEESNVPPPPPPPAMPMQQPPPPPVPGAAPPTANDVDFEICAKFNNLLKLGLSHEEVKNFMAAEGHLPEVLDRTSYYLSHPNQPLPQPQYQAPVQDPYQPPTHPPPSQPEAPLPESPKKKSRKSKPRMKSAAPAQHYPTAPPLPDAPPARKSLMEQIRAGFSFNRKKK</sequence>
<reference evidence="3 4" key="1">
    <citation type="journal article" date="2014" name="Genome Biol. Evol.">
        <title>The secreted proteins of Achlya hypogyna and Thraustotheca clavata identify the ancestral oomycete secretome and reveal gene acquisitions by horizontal gene transfer.</title>
        <authorList>
            <person name="Misner I."/>
            <person name="Blouin N."/>
            <person name="Leonard G."/>
            <person name="Richards T.A."/>
            <person name="Lane C.E."/>
        </authorList>
    </citation>
    <scope>NUCLEOTIDE SEQUENCE [LARGE SCALE GENOMIC DNA]</scope>
    <source>
        <strain evidence="3 4">ATCC 34112</strain>
    </source>
</reference>
<feature type="compositionally biased region" description="Pro residues" evidence="1">
    <location>
        <begin position="231"/>
        <end position="254"/>
    </location>
</feature>
<dbReference type="SMART" id="SM00233">
    <property type="entry name" value="PH"/>
    <property type="match status" value="1"/>
</dbReference>
<evidence type="ECO:0000259" key="2">
    <source>
        <dbReference type="PROSITE" id="PS50003"/>
    </source>
</evidence>
<evidence type="ECO:0000256" key="1">
    <source>
        <dbReference type="SAM" id="MobiDB-lite"/>
    </source>
</evidence>
<feature type="region of interest" description="Disordered" evidence="1">
    <location>
        <begin position="299"/>
        <end position="393"/>
    </location>
</feature>
<feature type="compositionally biased region" description="Basic and acidic residues" evidence="1">
    <location>
        <begin position="126"/>
        <end position="142"/>
    </location>
</feature>
<feature type="region of interest" description="Disordered" evidence="1">
    <location>
        <begin position="109"/>
        <end position="170"/>
    </location>
</feature>
<dbReference type="Proteomes" id="UP000243217">
    <property type="component" value="Unassembled WGS sequence"/>
</dbReference>
<dbReference type="EMBL" id="JNBS01000367">
    <property type="protein sequence ID" value="OQS06189.1"/>
    <property type="molecule type" value="Genomic_DNA"/>
</dbReference>
<dbReference type="InterPro" id="IPR001849">
    <property type="entry name" value="PH_domain"/>
</dbReference>
<dbReference type="Gene3D" id="2.30.29.30">
    <property type="entry name" value="Pleckstrin-homology domain (PH domain)/Phosphotyrosine-binding domain (PTB)"/>
    <property type="match status" value="1"/>
</dbReference>
<gene>
    <name evidence="3" type="ORF">THRCLA_01753</name>
</gene>
<feature type="domain" description="PH" evidence="2">
    <location>
        <begin position="8"/>
        <end position="108"/>
    </location>
</feature>
<dbReference type="OrthoDB" id="78149at2759"/>
<evidence type="ECO:0000313" key="4">
    <source>
        <dbReference type="Proteomes" id="UP000243217"/>
    </source>
</evidence>
<accession>A0A1W0A7L4</accession>
<keyword evidence="4" id="KW-1185">Reference proteome</keyword>
<evidence type="ECO:0000313" key="3">
    <source>
        <dbReference type="EMBL" id="OQS06189.1"/>
    </source>
</evidence>
<feature type="compositionally biased region" description="Pro residues" evidence="1">
    <location>
        <begin position="323"/>
        <end position="340"/>
    </location>
</feature>
<dbReference type="InterPro" id="IPR011993">
    <property type="entry name" value="PH-like_dom_sf"/>
</dbReference>
<proteinExistence type="predicted"/>
<feature type="region of interest" description="Disordered" evidence="1">
    <location>
        <begin position="195"/>
        <end position="259"/>
    </location>
</feature>
<dbReference type="AlphaFoldDB" id="A0A1W0A7L4"/>
<protein>
    <recommendedName>
        <fullName evidence="2">PH domain-containing protein</fullName>
    </recommendedName>
</protein>
<organism evidence="3 4">
    <name type="scientific">Thraustotheca clavata</name>
    <dbReference type="NCBI Taxonomy" id="74557"/>
    <lineage>
        <taxon>Eukaryota</taxon>
        <taxon>Sar</taxon>
        <taxon>Stramenopiles</taxon>
        <taxon>Oomycota</taxon>
        <taxon>Saprolegniomycetes</taxon>
        <taxon>Saprolegniales</taxon>
        <taxon>Achlyaceae</taxon>
        <taxon>Thraustotheca</taxon>
    </lineage>
</organism>
<comment type="caution">
    <text evidence="3">The sequence shown here is derived from an EMBL/GenBank/DDBJ whole genome shotgun (WGS) entry which is preliminary data.</text>
</comment>
<dbReference type="SUPFAM" id="SSF50729">
    <property type="entry name" value="PH domain-like"/>
    <property type="match status" value="1"/>
</dbReference>
<dbReference type="PROSITE" id="PS50003">
    <property type="entry name" value="PH_DOMAIN"/>
    <property type="match status" value="1"/>
</dbReference>
<name>A0A1W0A7L4_9STRA</name>
<feature type="compositionally biased region" description="Polar residues" evidence="1">
    <location>
        <begin position="301"/>
        <end position="317"/>
    </location>
</feature>